<dbReference type="AlphaFoldDB" id="A0A6P0ETY5"/>
<keyword evidence="5" id="KW-1185">Reference proteome</keyword>
<gene>
    <name evidence="4" type="ORF">G3R41_04640</name>
    <name evidence="3" type="ORF">GCU67_04640</name>
</gene>
<dbReference type="EMBL" id="JAAGWB010000013">
    <property type="protein sequence ID" value="NEN50231.1"/>
    <property type="molecule type" value="Genomic_DNA"/>
</dbReference>
<evidence type="ECO:0000256" key="1">
    <source>
        <dbReference type="SAM" id="MobiDB-lite"/>
    </source>
</evidence>
<accession>A0A6P0ETY5</accession>
<keyword evidence="2" id="KW-1133">Transmembrane helix</keyword>
<dbReference type="EMBL" id="JAAGWH010000013">
    <property type="protein sequence ID" value="NEK93464.1"/>
    <property type="molecule type" value="Genomic_DNA"/>
</dbReference>
<feature type="transmembrane region" description="Helical" evidence="2">
    <location>
        <begin position="50"/>
        <end position="66"/>
    </location>
</feature>
<keyword evidence="2" id="KW-0812">Transmembrane</keyword>
<comment type="caution">
    <text evidence="3">The sequence shown here is derived from an EMBL/GenBank/DDBJ whole genome shotgun (WGS) entry which is preliminary data.</text>
</comment>
<feature type="region of interest" description="Disordered" evidence="1">
    <location>
        <begin position="1"/>
        <end position="25"/>
    </location>
</feature>
<name>A0A6P0ETY5_9ACTN</name>
<reference evidence="3 5" key="1">
    <citation type="submission" date="2020-01" db="EMBL/GenBank/DDBJ databases">
        <title>the WGS Modestobacter muralis CPCC 204518.</title>
        <authorList>
            <person name="Jiang Z."/>
        </authorList>
    </citation>
    <scope>NUCLEOTIDE SEQUENCE [LARGE SCALE GENOMIC DNA]</scope>
    <source>
        <strain evidence="3 5">DSM 100205</strain>
    </source>
</reference>
<organism evidence="3 5">
    <name type="scientific">Modestobacter muralis</name>
    <dbReference type="NCBI Taxonomy" id="1608614"/>
    <lineage>
        <taxon>Bacteria</taxon>
        <taxon>Bacillati</taxon>
        <taxon>Actinomycetota</taxon>
        <taxon>Actinomycetes</taxon>
        <taxon>Geodermatophilales</taxon>
        <taxon>Geodermatophilaceae</taxon>
        <taxon>Modestobacter</taxon>
    </lineage>
</organism>
<dbReference type="Proteomes" id="UP000468828">
    <property type="component" value="Unassembled WGS sequence"/>
</dbReference>
<keyword evidence="2" id="KW-0472">Membrane</keyword>
<reference evidence="4 6" key="2">
    <citation type="submission" date="2020-02" db="EMBL/GenBank/DDBJ databases">
        <title>The WGS of Modestobacter muralis DSM 100205.</title>
        <authorList>
            <person name="Jiang Z."/>
        </authorList>
    </citation>
    <scope>NUCLEOTIDE SEQUENCE [LARGE SCALE GENOMIC DNA]</scope>
    <source>
        <strain evidence="4 6">DSM 100205</strain>
    </source>
</reference>
<evidence type="ECO:0000313" key="4">
    <source>
        <dbReference type="EMBL" id="NEN50231.1"/>
    </source>
</evidence>
<sequence length="186" mass="19546">MSSPFGGARRRGDAERAAADRSTRMHYARDVNDERALADDRPTIRRNRNWTWLAVAVVVFAVLALANTRGPGEVPITADCATPRIAVETSRVVAGTPLRFRLTGPEDTAYVVTLDGAPVRGDAGNTVTYTETAAGPALRLQQCLSPTLALATPAGDGPHELALLRLAGDGTTAPATAVTLTVTGTR</sequence>
<evidence type="ECO:0000313" key="6">
    <source>
        <dbReference type="Proteomes" id="UP000471152"/>
    </source>
</evidence>
<protein>
    <submittedName>
        <fullName evidence="3">Uncharacterized protein</fullName>
    </submittedName>
</protein>
<dbReference type="RefSeq" id="WP_163609910.1">
    <property type="nucleotide sequence ID" value="NZ_JAAGWB010000013.1"/>
</dbReference>
<feature type="compositionally biased region" description="Basic and acidic residues" evidence="1">
    <location>
        <begin position="10"/>
        <end position="25"/>
    </location>
</feature>
<dbReference type="Proteomes" id="UP000471152">
    <property type="component" value="Unassembled WGS sequence"/>
</dbReference>
<proteinExistence type="predicted"/>
<evidence type="ECO:0000313" key="3">
    <source>
        <dbReference type="EMBL" id="NEK93464.1"/>
    </source>
</evidence>
<evidence type="ECO:0000313" key="5">
    <source>
        <dbReference type="Proteomes" id="UP000468828"/>
    </source>
</evidence>
<evidence type="ECO:0000256" key="2">
    <source>
        <dbReference type="SAM" id="Phobius"/>
    </source>
</evidence>